<accession>A0A0M7HCP8</accession>
<dbReference type="Pfam" id="PF01425">
    <property type="entry name" value="Amidase"/>
    <property type="match status" value="1"/>
</dbReference>
<dbReference type="AlphaFoldDB" id="A0A0J6C3E3"/>
<feature type="domain" description="Amidase" evidence="2">
    <location>
        <begin position="24"/>
        <end position="442"/>
    </location>
</feature>
<dbReference type="InterPro" id="IPR000120">
    <property type="entry name" value="Amidase"/>
</dbReference>
<dbReference type="Proteomes" id="UP000092950">
    <property type="component" value="Chromosome"/>
</dbReference>
<name>A0A0J6C3E3_9BORD</name>
<dbReference type="GO" id="GO:0016740">
    <property type="term" value="F:transferase activity"/>
    <property type="evidence" value="ECO:0007669"/>
    <property type="project" value="UniProtKB-KW"/>
</dbReference>
<dbReference type="Gene3D" id="3.90.1300.10">
    <property type="entry name" value="Amidase signature (AS) domain"/>
    <property type="match status" value="1"/>
</dbReference>
<evidence type="ECO:0000313" key="6">
    <source>
        <dbReference type="Proteomes" id="UP000092950"/>
    </source>
</evidence>
<evidence type="ECO:0000256" key="1">
    <source>
        <dbReference type="ARBA" id="ARBA00009199"/>
    </source>
</evidence>
<gene>
    <name evidence="4" type="primary">gatA_6</name>
    <name evidence="3" type="ORF">BBN53_13740</name>
    <name evidence="4" type="ORF">ERS370011_03597</name>
</gene>
<organism evidence="4 5">
    <name type="scientific">Bordetella pseudohinzii</name>
    <dbReference type="NCBI Taxonomy" id="1331258"/>
    <lineage>
        <taxon>Bacteria</taxon>
        <taxon>Pseudomonadati</taxon>
        <taxon>Pseudomonadota</taxon>
        <taxon>Betaproteobacteria</taxon>
        <taxon>Burkholderiales</taxon>
        <taxon>Alcaligenaceae</taxon>
        <taxon>Bordetella</taxon>
    </lineage>
</organism>
<evidence type="ECO:0000313" key="5">
    <source>
        <dbReference type="Proteomes" id="UP000053096"/>
    </source>
</evidence>
<accession>A0A0J6C3E3</accession>
<evidence type="ECO:0000313" key="4">
    <source>
        <dbReference type="EMBL" id="CUJ06885.1"/>
    </source>
</evidence>
<dbReference type="EMBL" id="CYTV01000012">
    <property type="protein sequence ID" value="CUJ06885.1"/>
    <property type="molecule type" value="Genomic_DNA"/>
</dbReference>
<dbReference type="InterPro" id="IPR020556">
    <property type="entry name" value="Amidase_CS"/>
</dbReference>
<comment type="similarity">
    <text evidence="1">Belongs to the amidase family.</text>
</comment>
<dbReference type="GO" id="GO:0016874">
    <property type="term" value="F:ligase activity"/>
    <property type="evidence" value="ECO:0007669"/>
    <property type="project" value="UniProtKB-KW"/>
</dbReference>
<dbReference type="SUPFAM" id="SSF75304">
    <property type="entry name" value="Amidase signature (AS) enzymes"/>
    <property type="match status" value="1"/>
</dbReference>
<dbReference type="Proteomes" id="UP000053096">
    <property type="component" value="Unassembled WGS sequence"/>
</dbReference>
<dbReference type="InterPro" id="IPR023631">
    <property type="entry name" value="Amidase_dom"/>
</dbReference>
<sequence>MLHQQPFNVLRAAYRAGSLSPVAVTTSALDHAEQVDGKLNAFALIDRDRAIGLAHQSERRWRDGSPLGLLDGMPMTIKEFAAVQGWPTRRGSVVTSDVPASSSAVFADRLLHAGAVLLGKTRAPEFNWKGVTDSPGYGITRNPLDPALTPGGSSGGCSAVVAAGVVRASIGSDAGGSVRIPAAFTGTVGLKPTFGRIPLAPPPSAFFNVVNAGPIAASVRELAEVMHVVSGPAPGDWTSVGLKDVDFNAIPNAADLRVGLLQADRWKNSDAVVLQGMSEFERLLTGGGFKAQKADFDVEEASRVGAFFYKMGCRAAVSFVPEDRRAELDPALLKFVQTLPPLTADLIVEMQQKRDFLAGQLHQLFDDVDVLVLPTMPILPFEAGRNTPAGSEVDDWMSWNPFTPAFNLAQTPALSYPLWPQGASMPMGVQFVAARGRDDLVLALAEWLEQRRPVRLMSS</sequence>
<dbReference type="OrthoDB" id="8576090at2"/>
<evidence type="ECO:0000313" key="3">
    <source>
        <dbReference type="EMBL" id="ANY16850.1"/>
    </source>
</evidence>
<dbReference type="KEGG" id="bpdz:BBN53_13740"/>
<keyword evidence="4" id="KW-0808">Transferase</keyword>
<reference evidence="4 5" key="1">
    <citation type="submission" date="2015-09" db="EMBL/GenBank/DDBJ databases">
        <authorList>
            <person name="Jackson K.R."/>
            <person name="Lunt B.L."/>
            <person name="Fisher J.N.B."/>
            <person name="Gardner A.V."/>
            <person name="Bailey M.E."/>
            <person name="Deus L.M."/>
            <person name="Earl A.S."/>
            <person name="Gibby P.D."/>
            <person name="Hartmann K.A."/>
            <person name="Liu J.E."/>
            <person name="Manci A.M."/>
            <person name="Nielsen D.A."/>
            <person name="Solomon M.B."/>
            <person name="Breakwell D.P."/>
            <person name="Burnett S.H."/>
            <person name="Grose J.H."/>
        </authorList>
    </citation>
    <scope>NUCLEOTIDE SEQUENCE [LARGE SCALE GENOMIC DNA]</scope>
    <source>
        <strain evidence="4 5">2789STDY5608636</strain>
    </source>
</reference>
<keyword evidence="6" id="KW-1185">Reference proteome</keyword>
<dbReference type="PANTHER" id="PTHR11895">
    <property type="entry name" value="TRANSAMIDASE"/>
    <property type="match status" value="1"/>
</dbReference>
<dbReference type="EMBL" id="CP016440">
    <property type="protein sequence ID" value="ANY16850.1"/>
    <property type="molecule type" value="Genomic_DNA"/>
</dbReference>
<dbReference type="EC" id="6.3.5.-" evidence="4"/>
<dbReference type="RefSeq" id="WP_043212007.1">
    <property type="nucleotide sequence ID" value="NZ_CAJGUP010000180.1"/>
</dbReference>
<dbReference type="PROSITE" id="PS00571">
    <property type="entry name" value="AMIDASES"/>
    <property type="match status" value="1"/>
</dbReference>
<dbReference type="PANTHER" id="PTHR11895:SF7">
    <property type="entry name" value="GLUTAMYL-TRNA(GLN) AMIDOTRANSFERASE SUBUNIT A, MITOCHONDRIAL"/>
    <property type="match status" value="1"/>
</dbReference>
<dbReference type="InterPro" id="IPR036928">
    <property type="entry name" value="AS_sf"/>
</dbReference>
<reference evidence="3 6" key="2">
    <citation type="submission" date="2016-07" db="EMBL/GenBank/DDBJ databases">
        <title>Complete genome sequences of Bordetella pseudohinzii.</title>
        <authorList>
            <person name="Spilker T."/>
            <person name="Darrah R."/>
            <person name="LiPuma J.J."/>
        </authorList>
    </citation>
    <scope>NUCLEOTIDE SEQUENCE [LARGE SCALE GENOMIC DNA]</scope>
    <source>
        <strain evidence="3 6">HI4681</strain>
    </source>
</reference>
<protein>
    <submittedName>
        <fullName evidence="3">Amidase</fullName>
    </submittedName>
    <submittedName>
        <fullName evidence="4">Glutamyl-tRNA(Gln) amidotransferase subunit A</fullName>
        <ecNumber evidence="4">6.3.5.-</ecNumber>
    </submittedName>
</protein>
<evidence type="ECO:0000259" key="2">
    <source>
        <dbReference type="Pfam" id="PF01425"/>
    </source>
</evidence>
<proteinExistence type="inferred from homology"/>
<keyword evidence="4" id="KW-0436">Ligase</keyword>